<comment type="similarity">
    <text evidence="3">Belongs to the protein kinase superfamily. Ser/Thr protein kinase family.</text>
</comment>
<dbReference type="Pfam" id="PF08263">
    <property type="entry name" value="LRRNT_2"/>
    <property type="match status" value="1"/>
</dbReference>
<dbReference type="GO" id="GO:0005789">
    <property type="term" value="C:endoplasmic reticulum membrane"/>
    <property type="evidence" value="ECO:0007669"/>
    <property type="project" value="UniProtKB-SubCell"/>
</dbReference>
<dbReference type="FunFam" id="3.80.10.10:FF:000275">
    <property type="entry name" value="Leucine-rich repeat receptor-like protein kinase"/>
    <property type="match status" value="1"/>
</dbReference>
<dbReference type="InterPro" id="IPR001245">
    <property type="entry name" value="Ser-Thr/Tyr_kinase_cat_dom"/>
</dbReference>
<evidence type="ECO:0000256" key="24">
    <source>
        <dbReference type="ARBA" id="ARBA00072040"/>
    </source>
</evidence>
<dbReference type="PROSITE" id="PS50011">
    <property type="entry name" value="PROTEIN_KINASE_DOM"/>
    <property type="match status" value="1"/>
</dbReference>
<evidence type="ECO:0000256" key="7">
    <source>
        <dbReference type="ARBA" id="ARBA00022553"/>
    </source>
</evidence>
<evidence type="ECO:0000256" key="23">
    <source>
        <dbReference type="ARBA" id="ARBA00056628"/>
    </source>
</evidence>
<keyword evidence="14" id="KW-0418">Kinase</keyword>
<feature type="domain" description="Protein kinase" evidence="26">
    <location>
        <begin position="311"/>
        <end position="606"/>
    </location>
</feature>
<dbReference type="PANTHER" id="PTHR27008:SF357">
    <property type="entry name" value="PROTEIN KINASE DOMAIN-CONTAINING PROTEIN"/>
    <property type="match status" value="1"/>
</dbReference>
<comment type="subcellular location">
    <subcellularLocation>
        <location evidence="1">Cell membrane</location>
        <topology evidence="1">Single-pass membrane protein</topology>
    </subcellularLocation>
    <subcellularLocation>
        <location evidence="2">Endoplasmic reticulum membrane</location>
        <topology evidence="2">Single-pass membrane protein</topology>
    </subcellularLocation>
</comment>
<dbReference type="Gene3D" id="3.30.200.20">
    <property type="entry name" value="Phosphorylase Kinase, domain 1"/>
    <property type="match status" value="1"/>
</dbReference>
<dbReference type="InterPro" id="IPR008271">
    <property type="entry name" value="Ser/Thr_kinase_AS"/>
</dbReference>
<dbReference type="SMART" id="SM00220">
    <property type="entry name" value="S_TKc"/>
    <property type="match status" value="1"/>
</dbReference>
<dbReference type="PROSITE" id="PS00107">
    <property type="entry name" value="PROTEIN_KINASE_ATP"/>
    <property type="match status" value="1"/>
</dbReference>
<dbReference type="InterPro" id="IPR011009">
    <property type="entry name" value="Kinase-like_dom_sf"/>
</dbReference>
<evidence type="ECO:0000256" key="3">
    <source>
        <dbReference type="ARBA" id="ARBA00008684"/>
    </source>
</evidence>
<dbReference type="PROSITE" id="PS00108">
    <property type="entry name" value="PROTEIN_KINASE_ST"/>
    <property type="match status" value="1"/>
</dbReference>
<evidence type="ECO:0000256" key="20">
    <source>
        <dbReference type="ARBA" id="ARBA00047899"/>
    </source>
</evidence>
<evidence type="ECO:0000256" key="2">
    <source>
        <dbReference type="ARBA" id="ARBA00004389"/>
    </source>
</evidence>
<keyword evidence="8" id="KW-0433">Leucine-rich repeat</keyword>
<keyword evidence="19" id="KW-0325">Glycoprotein</keyword>
<sequence length="620" mass="67173">MITSDPTNTLSSWNNTSPICRWAGVRCDRRDRVSTLDLHGLELTGSISPHIANLSSLRFLYLQDNHFTGPIPGQIGSLTRLRVLNSSSNHLQGTIPPNLSACVNLKAVDLSVNTISGTIPTTLWMLSKLQVLNLAQNQLTGPIPTSIGNLSSLNTLNLGTNTLSGPIPRELGHLKTLQQLQLSINNLTGTVPPSLYNLSSLVSFALASNDLYGEVPSDIGFRLPKLLAFHNCFNQFTGTIPPSLHNLTKIQSIRMSHNYLVGSVPPGLDKLHDLTMYNIGFNQIASDAASAIKGQHRMVSYAELYKATEGFDSNNHVGAGSFGSVYKGILRDGMEVAIKVLNLATSGASKSFAAECEALRNVRHRNLVKLVTLCSSLDFANNDFRALVYEFMSNGSLEDWIRGRKRREDGAGLSVVARLEIAIDVAGAVDYLHSDCEPSVVHCDLKPSNVLLDAGMCAKVADFGLARLLLNKASVQDSVTSTHRIKGSIGYIPPEYGFGGKPSTQGDVYSYGVMLLELVTGKSPTDESFVGGLSLVKWVRAAFPDRAAEVIDTELDVTNVIRSGACTISPEKQLMCLVSMIRIALCCVLESPETRSSMRDVLHQLESIKEALVKKPQIVV</sequence>
<evidence type="ECO:0000256" key="15">
    <source>
        <dbReference type="ARBA" id="ARBA00022840"/>
    </source>
</evidence>
<dbReference type="Gene3D" id="1.10.510.10">
    <property type="entry name" value="Transferase(Phosphotransferase) domain 1"/>
    <property type="match status" value="1"/>
</dbReference>
<keyword evidence="17" id="KW-0472">Membrane</keyword>
<evidence type="ECO:0000256" key="14">
    <source>
        <dbReference type="ARBA" id="ARBA00022777"/>
    </source>
</evidence>
<evidence type="ECO:0000256" key="1">
    <source>
        <dbReference type="ARBA" id="ARBA00004162"/>
    </source>
</evidence>
<evidence type="ECO:0000256" key="9">
    <source>
        <dbReference type="ARBA" id="ARBA00022679"/>
    </source>
</evidence>
<keyword evidence="12" id="KW-0677">Repeat</keyword>
<organism evidence="27">
    <name type="scientific">Ananas comosus var. bracteatus</name>
    <name type="common">red pineapple</name>
    <dbReference type="NCBI Taxonomy" id="296719"/>
    <lineage>
        <taxon>Eukaryota</taxon>
        <taxon>Viridiplantae</taxon>
        <taxon>Streptophyta</taxon>
        <taxon>Embryophyta</taxon>
        <taxon>Tracheophyta</taxon>
        <taxon>Spermatophyta</taxon>
        <taxon>Magnoliopsida</taxon>
        <taxon>Liliopsida</taxon>
        <taxon>Poales</taxon>
        <taxon>Bromeliaceae</taxon>
        <taxon>Bromelioideae</taxon>
        <taxon>Ananas</taxon>
    </lineage>
</organism>
<dbReference type="SUPFAM" id="SSF52058">
    <property type="entry name" value="L domain-like"/>
    <property type="match status" value="1"/>
</dbReference>
<dbReference type="CDD" id="cd14066">
    <property type="entry name" value="STKc_IRAK"/>
    <property type="match status" value="1"/>
</dbReference>
<dbReference type="EC" id="2.7.11.1" evidence="4"/>
<feature type="binding site" evidence="25">
    <location>
        <position position="339"/>
    </location>
    <ligand>
        <name>ATP</name>
        <dbReference type="ChEBI" id="CHEBI:30616"/>
    </ligand>
</feature>
<keyword evidence="11" id="KW-0732">Signal</keyword>
<evidence type="ECO:0000256" key="21">
    <source>
        <dbReference type="ARBA" id="ARBA00048679"/>
    </source>
</evidence>
<evidence type="ECO:0000256" key="12">
    <source>
        <dbReference type="ARBA" id="ARBA00022737"/>
    </source>
</evidence>
<dbReference type="GO" id="GO:0005886">
    <property type="term" value="C:plasma membrane"/>
    <property type="evidence" value="ECO:0007669"/>
    <property type="project" value="UniProtKB-SubCell"/>
</dbReference>
<protein>
    <recommendedName>
        <fullName evidence="24">Receptor kinase-like protein Xa21</fullName>
        <ecNumber evidence="4">2.7.11.1</ecNumber>
    </recommendedName>
</protein>
<dbReference type="FunFam" id="1.10.510.10:FF:000358">
    <property type="entry name" value="Putative leucine-rich repeat receptor-like serine/threonine-protein kinase"/>
    <property type="match status" value="1"/>
</dbReference>
<keyword evidence="15 25" id="KW-0067">ATP-binding</keyword>
<comment type="catalytic activity">
    <reaction evidence="20">
        <text>L-threonyl-[protein] + ATP = O-phospho-L-threonyl-[protein] + ADP + H(+)</text>
        <dbReference type="Rhea" id="RHEA:46608"/>
        <dbReference type="Rhea" id="RHEA-COMP:11060"/>
        <dbReference type="Rhea" id="RHEA-COMP:11605"/>
        <dbReference type="ChEBI" id="CHEBI:15378"/>
        <dbReference type="ChEBI" id="CHEBI:30013"/>
        <dbReference type="ChEBI" id="CHEBI:30616"/>
        <dbReference type="ChEBI" id="CHEBI:61977"/>
        <dbReference type="ChEBI" id="CHEBI:456216"/>
        <dbReference type="EC" id="2.7.11.1"/>
    </reaction>
</comment>
<name>A0A6V7QNG0_ANACO</name>
<evidence type="ECO:0000256" key="19">
    <source>
        <dbReference type="ARBA" id="ARBA00023180"/>
    </source>
</evidence>
<dbReference type="InterPro" id="IPR051809">
    <property type="entry name" value="Plant_receptor-like_S/T_kinase"/>
</dbReference>
<accession>A0A6V7QNG0</accession>
<dbReference type="Pfam" id="PF00560">
    <property type="entry name" value="LRR_1"/>
    <property type="match status" value="5"/>
</dbReference>
<dbReference type="GO" id="GO:0004674">
    <property type="term" value="F:protein serine/threonine kinase activity"/>
    <property type="evidence" value="ECO:0007669"/>
    <property type="project" value="UniProtKB-KW"/>
</dbReference>
<dbReference type="InterPro" id="IPR000719">
    <property type="entry name" value="Prot_kinase_dom"/>
</dbReference>
<dbReference type="FunFam" id="3.30.200.20:FF:000432">
    <property type="entry name" value="LRR receptor-like serine/threonine-protein kinase EFR"/>
    <property type="match status" value="1"/>
</dbReference>
<reference evidence="27" key="1">
    <citation type="submission" date="2020-07" db="EMBL/GenBank/DDBJ databases">
        <authorList>
            <person name="Lin J."/>
        </authorList>
    </citation>
    <scope>NUCLEOTIDE SEQUENCE</scope>
</reference>
<dbReference type="PANTHER" id="PTHR27008">
    <property type="entry name" value="OS04G0122200 PROTEIN"/>
    <property type="match status" value="1"/>
</dbReference>
<evidence type="ECO:0000256" key="17">
    <source>
        <dbReference type="ARBA" id="ARBA00023136"/>
    </source>
</evidence>
<evidence type="ECO:0000256" key="10">
    <source>
        <dbReference type="ARBA" id="ARBA00022692"/>
    </source>
</evidence>
<evidence type="ECO:0000256" key="13">
    <source>
        <dbReference type="ARBA" id="ARBA00022741"/>
    </source>
</evidence>
<dbReference type="InterPro" id="IPR017441">
    <property type="entry name" value="Protein_kinase_ATP_BS"/>
</dbReference>
<gene>
    <name evidence="27" type="ORF">CB5_LOCUS27678</name>
</gene>
<dbReference type="Pfam" id="PF07714">
    <property type="entry name" value="PK_Tyr_Ser-Thr"/>
    <property type="match status" value="1"/>
</dbReference>
<keyword evidence="7" id="KW-0597">Phosphoprotein</keyword>
<keyword evidence="5" id="KW-1003">Cell membrane</keyword>
<comment type="function">
    <text evidence="22">Receptor kinase that detects X.oryzae pv. oryzae protein Ax21 to promote innate immunity. Following X.oryzae pv. oryzae protein Ax21 detection, undergoes cleavage, releasing the processed protein kinase Xa21 chain.</text>
</comment>
<keyword evidence="10" id="KW-0812">Transmembrane</keyword>
<evidence type="ECO:0000256" key="6">
    <source>
        <dbReference type="ARBA" id="ARBA00022527"/>
    </source>
</evidence>
<keyword evidence="6" id="KW-0723">Serine/threonine-protein kinase</keyword>
<evidence type="ECO:0000256" key="25">
    <source>
        <dbReference type="PROSITE-ProRule" id="PRU10141"/>
    </source>
</evidence>
<comment type="function">
    <text evidence="23">The processed protein kinase Xa21 chain released by protein cleavage after X.oryzae pv. oryzae protein Ax21 detection translocates into the nucleus where it can bind and regulate WRKY62, a transcription factor. Confers resistance to the bacterial pathogen X.oryzae pv. oryzae (Xoo).</text>
</comment>
<keyword evidence="18" id="KW-0675">Receptor</keyword>
<evidence type="ECO:0000256" key="8">
    <source>
        <dbReference type="ARBA" id="ARBA00022614"/>
    </source>
</evidence>
<comment type="catalytic activity">
    <reaction evidence="21">
        <text>L-seryl-[protein] + ATP = O-phospho-L-seryl-[protein] + ADP + H(+)</text>
        <dbReference type="Rhea" id="RHEA:17989"/>
        <dbReference type="Rhea" id="RHEA-COMP:9863"/>
        <dbReference type="Rhea" id="RHEA-COMP:11604"/>
        <dbReference type="ChEBI" id="CHEBI:15378"/>
        <dbReference type="ChEBI" id="CHEBI:29999"/>
        <dbReference type="ChEBI" id="CHEBI:30616"/>
        <dbReference type="ChEBI" id="CHEBI:83421"/>
        <dbReference type="ChEBI" id="CHEBI:456216"/>
        <dbReference type="EC" id="2.7.11.1"/>
    </reaction>
</comment>
<proteinExistence type="inferred from homology"/>
<evidence type="ECO:0000259" key="26">
    <source>
        <dbReference type="PROSITE" id="PS50011"/>
    </source>
</evidence>
<evidence type="ECO:0000256" key="5">
    <source>
        <dbReference type="ARBA" id="ARBA00022475"/>
    </source>
</evidence>
<dbReference type="SUPFAM" id="SSF56112">
    <property type="entry name" value="Protein kinase-like (PK-like)"/>
    <property type="match status" value="1"/>
</dbReference>
<dbReference type="EMBL" id="LR862137">
    <property type="protein sequence ID" value="CAD1844467.1"/>
    <property type="molecule type" value="Genomic_DNA"/>
</dbReference>
<dbReference type="InterPro" id="IPR013210">
    <property type="entry name" value="LRR_N_plant-typ"/>
</dbReference>
<dbReference type="InterPro" id="IPR001611">
    <property type="entry name" value="Leu-rich_rpt"/>
</dbReference>
<keyword evidence="13 25" id="KW-0547">Nucleotide-binding</keyword>
<evidence type="ECO:0000256" key="16">
    <source>
        <dbReference type="ARBA" id="ARBA00022989"/>
    </source>
</evidence>
<dbReference type="FunFam" id="3.80.10.10:FF:000383">
    <property type="entry name" value="Leucine-rich repeat receptor protein kinase EMS1"/>
    <property type="match status" value="1"/>
</dbReference>
<keyword evidence="9" id="KW-0808">Transferase</keyword>
<dbReference type="InterPro" id="IPR032675">
    <property type="entry name" value="LRR_dom_sf"/>
</dbReference>
<evidence type="ECO:0000256" key="11">
    <source>
        <dbReference type="ARBA" id="ARBA00022729"/>
    </source>
</evidence>
<evidence type="ECO:0000313" key="27">
    <source>
        <dbReference type="EMBL" id="CAD1844467.1"/>
    </source>
</evidence>
<dbReference type="GO" id="GO:0005524">
    <property type="term" value="F:ATP binding"/>
    <property type="evidence" value="ECO:0007669"/>
    <property type="project" value="UniProtKB-UniRule"/>
</dbReference>
<evidence type="ECO:0000256" key="4">
    <source>
        <dbReference type="ARBA" id="ARBA00012513"/>
    </source>
</evidence>
<dbReference type="Gene3D" id="3.80.10.10">
    <property type="entry name" value="Ribonuclease Inhibitor"/>
    <property type="match status" value="3"/>
</dbReference>
<evidence type="ECO:0000256" key="22">
    <source>
        <dbReference type="ARBA" id="ARBA00054320"/>
    </source>
</evidence>
<keyword evidence="16" id="KW-1133">Transmembrane helix</keyword>
<evidence type="ECO:0000256" key="18">
    <source>
        <dbReference type="ARBA" id="ARBA00023170"/>
    </source>
</evidence>
<dbReference type="AlphaFoldDB" id="A0A6V7QNG0"/>